<dbReference type="GO" id="GO:0009253">
    <property type="term" value="P:peptidoglycan catabolic process"/>
    <property type="evidence" value="ECO:0007669"/>
    <property type="project" value="InterPro"/>
</dbReference>
<dbReference type="SMART" id="SM00646">
    <property type="entry name" value="Ami_3"/>
    <property type="match status" value="1"/>
</dbReference>
<evidence type="ECO:0000256" key="8">
    <source>
        <dbReference type="ARBA" id="ARBA00023316"/>
    </source>
</evidence>
<feature type="domain" description="LysM" evidence="10">
    <location>
        <begin position="414"/>
        <end position="457"/>
    </location>
</feature>
<keyword evidence="6" id="KW-0574">Periplasm</keyword>
<dbReference type="SMART" id="SM00257">
    <property type="entry name" value="LysM"/>
    <property type="match status" value="1"/>
</dbReference>
<dbReference type="EC" id="3.5.1.28" evidence="4"/>
<evidence type="ECO:0000256" key="7">
    <source>
        <dbReference type="ARBA" id="ARBA00022801"/>
    </source>
</evidence>
<keyword evidence="7 11" id="KW-0378">Hydrolase</keyword>
<dbReference type="PANTHER" id="PTHR30404:SF0">
    <property type="entry name" value="N-ACETYLMURAMOYL-L-ALANINE AMIDASE AMIC"/>
    <property type="match status" value="1"/>
</dbReference>
<dbReference type="InterPro" id="IPR002508">
    <property type="entry name" value="MurNAc-LAA_cat"/>
</dbReference>
<dbReference type="SUPFAM" id="SSF53187">
    <property type="entry name" value="Zn-dependent exopeptidases"/>
    <property type="match status" value="1"/>
</dbReference>
<dbReference type="InterPro" id="IPR050695">
    <property type="entry name" value="N-acetylmuramoyl_amidase_3"/>
</dbReference>
<accession>A0A6S6T020</accession>
<dbReference type="SUPFAM" id="SSF54106">
    <property type="entry name" value="LysM domain"/>
    <property type="match status" value="1"/>
</dbReference>
<keyword evidence="5" id="KW-0732">Signal</keyword>
<dbReference type="Pfam" id="PF01476">
    <property type="entry name" value="LysM"/>
    <property type="match status" value="1"/>
</dbReference>
<dbReference type="Gene3D" id="3.40.630.40">
    <property type="entry name" value="Zn-dependent exopeptidases"/>
    <property type="match status" value="1"/>
</dbReference>
<evidence type="ECO:0000313" key="11">
    <source>
        <dbReference type="EMBL" id="CAA6812671.1"/>
    </source>
</evidence>
<dbReference type="GO" id="GO:0030288">
    <property type="term" value="C:outer membrane-bounded periplasmic space"/>
    <property type="evidence" value="ECO:0007669"/>
    <property type="project" value="TreeGrafter"/>
</dbReference>
<dbReference type="GO" id="GO:0008745">
    <property type="term" value="F:N-acetylmuramoyl-L-alanine amidase activity"/>
    <property type="evidence" value="ECO:0007669"/>
    <property type="project" value="UniProtKB-EC"/>
</dbReference>
<proteinExistence type="inferred from homology"/>
<gene>
    <name evidence="11" type="ORF">HELGO_WM14738</name>
</gene>
<keyword evidence="8" id="KW-0961">Cell wall biogenesis/degradation</keyword>
<dbReference type="PANTHER" id="PTHR30404">
    <property type="entry name" value="N-ACETYLMURAMOYL-L-ALANINE AMIDASE"/>
    <property type="match status" value="1"/>
</dbReference>
<protein>
    <recommendedName>
        <fullName evidence="9">N-acetylmuramoyl-L-alanine amidase AmiC</fullName>
        <ecNumber evidence="4">3.5.1.28</ecNumber>
    </recommendedName>
</protein>
<comment type="similarity">
    <text evidence="3">Belongs to the N-acetylmuramoyl-L-alanine amidase 3 family.</text>
</comment>
<dbReference type="InterPro" id="IPR021731">
    <property type="entry name" value="AMIN_dom"/>
</dbReference>
<evidence type="ECO:0000259" key="10">
    <source>
        <dbReference type="PROSITE" id="PS51782"/>
    </source>
</evidence>
<dbReference type="InterPro" id="IPR036779">
    <property type="entry name" value="LysM_dom_sf"/>
</dbReference>
<dbReference type="InterPro" id="IPR018392">
    <property type="entry name" value="LysM"/>
</dbReference>
<dbReference type="Pfam" id="PF01520">
    <property type="entry name" value="Amidase_3"/>
    <property type="match status" value="1"/>
</dbReference>
<dbReference type="CDD" id="cd00118">
    <property type="entry name" value="LysM"/>
    <property type="match status" value="1"/>
</dbReference>
<dbReference type="Gene3D" id="2.60.40.3500">
    <property type="match status" value="1"/>
</dbReference>
<evidence type="ECO:0000256" key="6">
    <source>
        <dbReference type="ARBA" id="ARBA00022764"/>
    </source>
</evidence>
<dbReference type="GO" id="GO:0071555">
    <property type="term" value="P:cell wall organization"/>
    <property type="evidence" value="ECO:0007669"/>
    <property type="project" value="UniProtKB-KW"/>
</dbReference>
<evidence type="ECO:0000256" key="9">
    <source>
        <dbReference type="ARBA" id="ARBA00074581"/>
    </source>
</evidence>
<dbReference type="EMBL" id="CACVAY010000056">
    <property type="protein sequence ID" value="CAA6812671.1"/>
    <property type="molecule type" value="Genomic_DNA"/>
</dbReference>
<evidence type="ECO:0000256" key="4">
    <source>
        <dbReference type="ARBA" id="ARBA00011901"/>
    </source>
</evidence>
<dbReference type="AlphaFoldDB" id="A0A6S6T020"/>
<dbReference type="Pfam" id="PF11741">
    <property type="entry name" value="AMIN"/>
    <property type="match status" value="1"/>
</dbReference>
<evidence type="ECO:0000256" key="3">
    <source>
        <dbReference type="ARBA" id="ARBA00010860"/>
    </source>
</evidence>
<dbReference type="Gene3D" id="3.10.350.10">
    <property type="entry name" value="LysM domain"/>
    <property type="match status" value="1"/>
</dbReference>
<evidence type="ECO:0000256" key="5">
    <source>
        <dbReference type="ARBA" id="ARBA00022729"/>
    </source>
</evidence>
<comment type="subcellular location">
    <subcellularLocation>
        <location evidence="2">Periplasm</location>
    </subcellularLocation>
</comment>
<evidence type="ECO:0000256" key="2">
    <source>
        <dbReference type="ARBA" id="ARBA00004418"/>
    </source>
</evidence>
<evidence type="ECO:0000256" key="1">
    <source>
        <dbReference type="ARBA" id="ARBA00001561"/>
    </source>
</evidence>
<sequence>MAECTKNQNRREFILKAAKLAGAIGMSLAPMELLAGDKVALIKSAKVSSDKNGDKLIITLDRPAKHKIFTLKSPDRVVVDLSNTKQSNLKLNGTKGRNFTGLRYATRNKNDLRLVLDLKKTAEVKSSVKGNQLEVFFKFSSQTAASDKKTPVKRATKPVKEQRPISPLRSRGGAFVVAIDAGHGGRDPGAVGARGTREKDVVLQIAKKLKAKIDRQPGMRGVLIREGDYYVPLRKRMDIARRKHADLFISIHADANPHRNLKGSSVYILSENGASSEAARWLANKENAYDSNLAGANLSNDSTLNSMLMDLSQAATIDNSLNIAKRTLRELGGVNRLLHSKVESAAFVVLKSPDIPSILVETAFISNPTEEKRLRTSAYQSKMANAMFRGIKSYQLTLAPGGKLHGYASVDNAPNHIVQPGDSISKIAREYGVSLNQLRRENQLSSSTIKVGQHLSIPVSS</sequence>
<dbReference type="FunFam" id="3.40.630.40:FF:000001">
    <property type="entry name" value="N-acetylmuramoyl-L-alanine amidase"/>
    <property type="match status" value="1"/>
</dbReference>
<dbReference type="CDD" id="cd02696">
    <property type="entry name" value="MurNAc-LAA"/>
    <property type="match status" value="1"/>
</dbReference>
<comment type="catalytic activity">
    <reaction evidence="1">
        <text>Hydrolyzes the link between N-acetylmuramoyl residues and L-amino acid residues in certain cell-wall glycopeptides.</text>
        <dbReference type="EC" id="3.5.1.28"/>
    </reaction>
</comment>
<name>A0A6S6T020_9GAMM</name>
<organism evidence="11">
    <name type="scientific">uncultured Thiotrichaceae bacterium</name>
    <dbReference type="NCBI Taxonomy" id="298394"/>
    <lineage>
        <taxon>Bacteria</taxon>
        <taxon>Pseudomonadati</taxon>
        <taxon>Pseudomonadota</taxon>
        <taxon>Gammaproteobacteria</taxon>
        <taxon>Thiotrichales</taxon>
        <taxon>Thiotrichaceae</taxon>
        <taxon>environmental samples</taxon>
    </lineage>
</organism>
<dbReference type="PROSITE" id="PS51782">
    <property type="entry name" value="LYSM"/>
    <property type="match status" value="1"/>
</dbReference>
<reference evidence="11" key="1">
    <citation type="submission" date="2020-01" db="EMBL/GenBank/DDBJ databases">
        <authorList>
            <person name="Meier V. D."/>
            <person name="Meier V D."/>
        </authorList>
    </citation>
    <scope>NUCLEOTIDE SEQUENCE</scope>
    <source>
        <strain evidence="11">HLG_WM_MAG_07</strain>
    </source>
</reference>